<keyword evidence="10" id="KW-1185">Reference proteome</keyword>
<dbReference type="Gene3D" id="2.20.25.240">
    <property type="match status" value="1"/>
</dbReference>
<dbReference type="Pfam" id="PF04500">
    <property type="entry name" value="FLYWCH"/>
    <property type="match status" value="1"/>
</dbReference>
<dbReference type="EMBL" id="CAJOBC010000631">
    <property type="protein sequence ID" value="CAF3609152.1"/>
    <property type="molecule type" value="Genomic_DNA"/>
</dbReference>
<sequence length="1047" mass="121004">MFSIVDSKRKKAVLILNGYRYTQDRVRNNNTYWKCEDRSCTGRASQKCSDDPKETQQHSHSPNQDQCNVEEFTANVKKRIREEPEPVRKIFRQELVKLQTKNPARNESFPPPPKTLADVKVDGKWNQTLNNEPFLLPDTQNLIFGTIESLDELSKSEHILMDGIFQSCPVPYYQVYTIHSVNDGLSSSKLYSLLPRKEKNTYISLSQDIQNVCYRNSITLNSKFVTLDFEQGAISACELLFPNAKIKGCNFHFNKCFYIKLQNLGFQSAFINSSANDDPNEINVRNLYRKTSAVAFMPPTTVKDLWSQTMDEYDTINGITPFFDYVTETWIEDSLFDISLWNYYDFPSCRTNNNVEGWHYRLNSSLNNVAHPGFYTFIQSIQNDHAYNIALKKICTKQNSLPPRKKLYVNRNHRLHNLEDRYKRHSINLNDFLCQTITAFEKLLENDYIQYLNKMNKIIKPLKNRLLDRELDNQNNNHFSLYLKFLELCKLRQKLKKIDFYGSDNETIFKITHDVLEFENELNPLSESPAKRSLGFIFKQFIEILKGTLFETREGRCTRGVYASFVKSNIQNIDYILLIDTEGLLSVETIIVNILGDVNEGLKYMITLCTDSLKQLKVNKVPKPTVQLKLYQKQFKNYEDNLTQELENLFKLENTSERIRERSIAFLKRQITENEKTLTKDAAKNKFEEMWKKKIDYIESVTTVASFMTGGSSSASKIMTRAAPKALEIDFRKRIRDAIITELRVDPLHLSNILQLVAFFDEIYQQLTKLVEDKGVLHPAEIDLIQKIANFINAIINDINLELNVFGLSLSMNVASVVHSNAFLLLTALYYREQQHLFNEQIHTLTRQKSSPLNYFNSMIVPDAAFDNENGEHFVKDLSSTLIGERSLLQFVDELLLSSGGGAEENLQNKGQCDENNRYSCSTGHQLRAFAGIKFEVTNEASLYQCNEIDNNSHIVVKGIRKNCEEMKLDYQLWDFNLITTADESAKLNINTRRTNSDDDRITIITFTNIAKMFCSNQKMKDIDTKNIAFTDGTTAFGPAFQLVIKQ</sequence>
<comment type="caution">
    <text evidence="8">The sequence shown here is derived from an EMBL/GenBank/DDBJ whole genome shotgun (WGS) entry which is preliminary data.</text>
</comment>
<organism evidence="8 10">
    <name type="scientific">Didymodactylos carnosus</name>
    <dbReference type="NCBI Taxonomy" id="1234261"/>
    <lineage>
        <taxon>Eukaryota</taxon>
        <taxon>Metazoa</taxon>
        <taxon>Spiralia</taxon>
        <taxon>Gnathifera</taxon>
        <taxon>Rotifera</taxon>
        <taxon>Eurotatoria</taxon>
        <taxon>Bdelloidea</taxon>
        <taxon>Philodinida</taxon>
        <taxon>Philodinidae</taxon>
        <taxon>Didymodactylos</taxon>
    </lineage>
</organism>
<dbReference type="Proteomes" id="UP000663829">
    <property type="component" value="Unassembled WGS sequence"/>
</dbReference>
<dbReference type="OrthoDB" id="9974479at2759"/>
<evidence type="ECO:0000256" key="4">
    <source>
        <dbReference type="SAM" id="Coils"/>
    </source>
</evidence>
<dbReference type="InterPro" id="IPR018289">
    <property type="entry name" value="MULE_transposase_dom"/>
</dbReference>
<feature type="compositionally biased region" description="Polar residues" evidence="5">
    <location>
        <begin position="58"/>
        <end position="67"/>
    </location>
</feature>
<evidence type="ECO:0000313" key="9">
    <source>
        <dbReference type="EMBL" id="CAF3609152.1"/>
    </source>
</evidence>
<dbReference type="GO" id="GO:0008270">
    <property type="term" value="F:zinc ion binding"/>
    <property type="evidence" value="ECO:0007669"/>
    <property type="project" value="UniProtKB-KW"/>
</dbReference>
<keyword evidence="4" id="KW-0175">Coiled coil</keyword>
<feature type="compositionally biased region" description="Basic and acidic residues" evidence="5">
    <location>
        <begin position="48"/>
        <end position="57"/>
    </location>
</feature>
<evidence type="ECO:0000313" key="10">
    <source>
        <dbReference type="Proteomes" id="UP000663829"/>
    </source>
</evidence>
<keyword evidence="1" id="KW-0479">Metal-binding</keyword>
<keyword evidence="3" id="KW-0862">Zinc</keyword>
<feature type="region of interest" description="Disordered" evidence="5">
    <location>
        <begin position="44"/>
        <end position="68"/>
    </location>
</feature>
<evidence type="ECO:0000256" key="3">
    <source>
        <dbReference type="ARBA" id="ARBA00022833"/>
    </source>
</evidence>
<dbReference type="EMBL" id="CAJNOQ010000631">
    <property type="protein sequence ID" value="CAF0822589.1"/>
    <property type="molecule type" value="Genomic_DNA"/>
</dbReference>
<name>A0A813UF46_9BILA</name>
<reference evidence="8" key="1">
    <citation type="submission" date="2021-02" db="EMBL/GenBank/DDBJ databases">
        <authorList>
            <person name="Nowell W R."/>
        </authorList>
    </citation>
    <scope>NUCLEOTIDE SEQUENCE</scope>
</reference>
<gene>
    <name evidence="8" type="ORF">GPM918_LOCUS4626</name>
    <name evidence="9" type="ORF">SRO942_LOCUS4627</name>
</gene>
<keyword evidence="2" id="KW-0863">Zinc-finger</keyword>
<dbReference type="Proteomes" id="UP000681722">
    <property type="component" value="Unassembled WGS sequence"/>
</dbReference>
<feature type="domain" description="MULE transposase" evidence="7">
    <location>
        <begin position="161"/>
        <end position="255"/>
    </location>
</feature>
<dbReference type="AlphaFoldDB" id="A0A813UF46"/>
<evidence type="ECO:0000256" key="5">
    <source>
        <dbReference type="SAM" id="MobiDB-lite"/>
    </source>
</evidence>
<feature type="domain" description="FLYWCH-type" evidence="6">
    <location>
        <begin position="5"/>
        <end position="60"/>
    </location>
</feature>
<accession>A0A813UF46</accession>
<feature type="coiled-coil region" evidence="4">
    <location>
        <begin position="628"/>
        <end position="655"/>
    </location>
</feature>
<evidence type="ECO:0000259" key="6">
    <source>
        <dbReference type="Pfam" id="PF04500"/>
    </source>
</evidence>
<evidence type="ECO:0000313" key="8">
    <source>
        <dbReference type="EMBL" id="CAF0822589.1"/>
    </source>
</evidence>
<protein>
    <submittedName>
        <fullName evidence="8">Uncharacterized protein</fullName>
    </submittedName>
</protein>
<evidence type="ECO:0000256" key="1">
    <source>
        <dbReference type="ARBA" id="ARBA00022723"/>
    </source>
</evidence>
<evidence type="ECO:0000256" key="2">
    <source>
        <dbReference type="ARBA" id="ARBA00022771"/>
    </source>
</evidence>
<evidence type="ECO:0000259" key="7">
    <source>
        <dbReference type="Pfam" id="PF10551"/>
    </source>
</evidence>
<dbReference type="Pfam" id="PF10551">
    <property type="entry name" value="MULE"/>
    <property type="match status" value="1"/>
</dbReference>
<dbReference type="InterPro" id="IPR007588">
    <property type="entry name" value="Znf_FLYWCH"/>
</dbReference>
<proteinExistence type="predicted"/>